<dbReference type="Proteomes" id="UP000654075">
    <property type="component" value="Unassembled WGS sequence"/>
</dbReference>
<keyword evidence="2" id="KW-1185">Reference proteome</keyword>
<evidence type="ECO:0000313" key="2">
    <source>
        <dbReference type="Proteomes" id="UP000654075"/>
    </source>
</evidence>
<gene>
    <name evidence="1" type="ORF">PGLA1383_LOCUS13870</name>
</gene>
<protein>
    <submittedName>
        <fullName evidence="1">Uncharacterized protein</fullName>
    </submittedName>
</protein>
<accession>A0A813E2X1</accession>
<reference evidence="1" key="1">
    <citation type="submission" date="2021-02" db="EMBL/GenBank/DDBJ databases">
        <authorList>
            <person name="Dougan E. K."/>
            <person name="Rhodes N."/>
            <person name="Thang M."/>
            <person name="Chan C."/>
        </authorList>
    </citation>
    <scope>NUCLEOTIDE SEQUENCE</scope>
</reference>
<comment type="caution">
    <text evidence="1">The sequence shown here is derived from an EMBL/GenBank/DDBJ whole genome shotgun (WGS) entry which is preliminary data.</text>
</comment>
<dbReference type="AlphaFoldDB" id="A0A813E2X1"/>
<name>A0A813E2X1_POLGL</name>
<dbReference type="EMBL" id="CAJNNV010007792">
    <property type="protein sequence ID" value="CAE8595357.1"/>
    <property type="molecule type" value="Genomic_DNA"/>
</dbReference>
<evidence type="ECO:0000313" key="1">
    <source>
        <dbReference type="EMBL" id="CAE8595357.1"/>
    </source>
</evidence>
<feature type="non-terminal residue" evidence="1">
    <location>
        <position position="1"/>
    </location>
</feature>
<organism evidence="1 2">
    <name type="scientific">Polarella glacialis</name>
    <name type="common">Dinoflagellate</name>
    <dbReference type="NCBI Taxonomy" id="89957"/>
    <lineage>
        <taxon>Eukaryota</taxon>
        <taxon>Sar</taxon>
        <taxon>Alveolata</taxon>
        <taxon>Dinophyceae</taxon>
        <taxon>Suessiales</taxon>
        <taxon>Suessiaceae</taxon>
        <taxon>Polarella</taxon>
    </lineage>
</organism>
<proteinExistence type="predicted"/>
<sequence>MSLVQLLGRPGDRSVARALLARAEARERDTSSEPSVLCEEQADIARHFNDERSQEWEERRAYNRAKANADERKTLVVAADLAQAAVFEEEASALLRL</sequence>